<proteinExistence type="predicted"/>
<feature type="transmembrane region" description="Helical" evidence="1">
    <location>
        <begin position="20"/>
        <end position="42"/>
    </location>
</feature>
<keyword evidence="1" id="KW-0472">Membrane</keyword>
<dbReference type="Pfam" id="PF18902">
    <property type="entry name" value="DUF5658"/>
    <property type="match status" value="1"/>
</dbReference>
<keyword evidence="1" id="KW-1133">Transmembrane helix</keyword>
<dbReference type="InterPro" id="IPR043717">
    <property type="entry name" value="DUF5658"/>
</dbReference>
<evidence type="ECO:0000313" key="3">
    <source>
        <dbReference type="EMBL" id="EGQ24107.1"/>
    </source>
</evidence>
<sequence>MLGANQMNTVKDLPIQQNRLLNAGFLLVCLCLLDAVFTDYGIRSGHIQEANVLVALLYEQSIPMFYIVKLGLPLLLLYIITISKSGIVLRISLTTALFLYIAVMCIHIFWLVVVAI</sequence>
<dbReference type="EMBL" id="AFPZ01000076">
    <property type="protein sequence ID" value="EGQ24107.1"/>
    <property type="molecule type" value="Genomic_DNA"/>
</dbReference>
<evidence type="ECO:0000256" key="1">
    <source>
        <dbReference type="SAM" id="Phobius"/>
    </source>
</evidence>
<name>F9DUR9_9BACL</name>
<reference evidence="3 4" key="1">
    <citation type="submission" date="2011-04" db="EMBL/GenBank/DDBJ databases">
        <authorList>
            <person name="Muzny D."/>
            <person name="Qin X."/>
            <person name="Deng J."/>
            <person name="Jiang H."/>
            <person name="Liu Y."/>
            <person name="Qu J."/>
            <person name="Song X.-Z."/>
            <person name="Zhang L."/>
            <person name="Thornton R."/>
            <person name="Coyle M."/>
            <person name="Francisco L."/>
            <person name="Jackson L."/>
            <person name="Javaid M."/>
            <person name="Korchina V."/>
            <person name="Kovar C."/>
            <person name="Mata R."/>
            <person name="Mathew T."/>
            <person name="Ngo R."/>
            <person name="Nguyen L."/>
            <person name="Nguyen N."/>
            <person name="Okwuonu G."/>
            <person name="Ongeri F."/>
            <person name="Pham C."/>
            <person name="Simmons D."/>
            <person name="Wilczek-Boney K."/>
            <person name="Hale W."/>
            <person name="Jakkamsetti A."/>
            <person name="Pham P."/>
            <person name="Ruth R."/>
            <person name="San Lucas F."/>
            <person name="Warren J."/>
            <person name="Zhang J."/>
            <person name="Zhao Z."/>
            <person name="Zhou C."/>
            <person name="Zhu D."/>
            <person name="Lee S."/>
            <person name="Bess C."/>
            <person name="Blankenburg K."/>
            <person name="Forbes L."/>
            <person name="Fu Q."/>
            <person name="Gubbala S."/>
            <person name="Hirani K."/>
            <person name="Jayaseelan J.C."/>
            <person name="Lara F."/>
            <person name="Munidasa M."/>
            <person name="Palculict T."/>
            <person name="Patil S."/>
            <person name="Pu L.-L."/>
            <person name="Saada N."/>
            <person name="Tang L."/>
            <person name="Weissenberger G."/>
            <person name="Zhu Y."/>
            <person name="Hemphill L."/>
            <person name="Shang Y."/>
            <person name="Youmans B."/>
            <person name="Ayvaz T."/>
            <person name="Ross M."/>
            <person name="Santibanez J."/>
            <person name="Aqrawi P."/>
            <person name="Gross S."/>
            <person name="Joshi V."/>
            <person name="Fowler G."/>
            <person name="Nazareth L."/>
            <person name="Reid J."/>
            <person name="Worley K."/>
            <person name="Petrosino J."/>
            <person name="Highlander S."/>
            <person name="Gibbs R."/>
        </authorList>
    </citation>
    <scope>NUCLEOTIDE SEQUENCE [LARGE SCALE GENOMIC DNA]</scope>
    <source>
        <strain evidence="3 4">2681</strain>
    </source>
</reference>
<gene>
    <name evidence="3" type="ORF">HMPREF9372_2550</name>
</gene>
<evidence type="ECO:0000259" key="2">
    <source>
        <dbReference type="Pfam" id="PF18902"/>
    </source>
</evidence>
<protein>
    <recommendedName>
        <fullName evidence="2">DUF5658 domain-containing protein</fullName>
    </recommendedName>
</protein>
<comment type="caution">
    <text evidence="3">The sequence shown here is derived from an EMBL/GenBank/DDBJ whole genome shotgun (WGS) entry which is preliminary data.</text>
</comment>
<dbReference type="HOGENOM" id="CLU_168058_0_0_9"/>
<dbReference type="Proteomes" id="UP000005316">
    <property type="component" value="Unassembled WGS sequence"/>
</dbReference>
<accession>F9DUR9</accession>
<evidence type="ECO:0000313" key="4">
    <source>
        <dbReference type="Proteomes" id="UP000005316"/>
    </source>
</evidence>
<feature type="transmembrane region" description="Helical" evidence="1">
    <location>
        <begin position="87"/>
        <end position="113"/>
    </location>
</feature>
<organism evidence="3 4">
    <name type="scientific">Sporosarcina newyorkensis 2681</name>
    <dbReference type="NCBI Taxonomy" id="1027292"/>
    <lineage>
        <taxon>Bacteria</taxon>
        <taxon>Bacillati</taxon>
        <taxon>Bacillota</taxon>
        <taxon>Bacilli</taxon>
        <taxon>Bacillales</taxon>
        <taxon>Caryophanaceae</taxon>
        <taxon>Sporosarcina</taxon>
    </lineage>
</organism>
<dbReference type="eggNOG" id="ENOG50339M7">
    <property type="taxonomic scope" value="Bacteria"/>
</dbReference>
<dbReference type="STRING" id="759851.SAMN04244570_0160"/>
<keyword evidence="1" id="KW-0812">Transmembrane</keyword>
<feature type="transmembrane region" description="Helical" evidence="1">
    <location>
        <begin position="62"/>
        <end position="80"/>
    </location>
</feature>
<feature type="domain" description="DUF5658" evidence="2">
    <location>
        <begin position="26"/>
        <end position="112"/>
    </location>
</feature>
<dbReference type="AlphaFoldDB" id="F9DUR9"/>